<dbReference type="EMBL" id="AP021879">
    <property type="protein sequence ID" value="BBO87456.1"/>
    <property type="molecule type" value="Genomic_DNA"/>
</dbReference>
<gene>
    <name evidence="1" type="ORF">DSCOOX_06360</name>
</gene>
<name>A0A5K8A4V6_9BACT</name>
<accession>A0A5K8A4V6</accession>
<dbReference type="Proteomes" id="UP000422108">
    <property type="component" value="Chromosome"/>
</dbReference>
<sequence length="99" mass="10975">MGHLMGHFVQQYRFDIIPAVPADQFLAQGNLSSGRMPAAQLVRHFPNAEKWAADRLPEFGRHQPTGVFPFRGKTPQDLSFKSSLQCRICLSGGEVSFSG</sequence>
<organism evidence="1 2">
    <name type="scientific">Desulfosarcina ovata subsp. ovata</name>
    <dbReference type="NCBI Taxonomy" id="2752305"/>
    <lineage>
        <taxon>Bacteria</taxon>
        <taxon>Pseudomonadati</taxon>
        <taxon>Thermodesulfobacteriota</taxon>
        <taxon>Desulfobacteria</taxon>
        <taxon>Desulfobacterales</taxon>
        <taxon>Desulfosarcinaceae</taxon>
        <taxon>Desulfosarcina</taxon>
    </lineage>
</organism>
<proteinExistence type="predicted"/>
<evidence type="ECO:0000313" key="2">
    <source>
        <dbReference type="Proteomes" id="UP000422108"/>
    </source>
</evidence>
<evidence type="ECO:0000313" key="1">
    <source>
        <dbReference type="EMBL" id="BBO87456.1"/>
    </source>
</evidence>
<reference evidence="1 2" key="1">
    <citation type="submission" date="2019-11" db="EMBL/GenBank/DDBJ databases">
        <title>Comparative genomics of hydrocarbon-degrading Desulfosarcina strains.</title>
        <authorList>
            <person name="Watanabe M."/>
            <person name="Kojima H."/>
            <person name="Fukui M."/>
        </authorList>
    </citation>
    <scope>NUCLEOTIDE SEQUENCE [LARGE SCALE GENOMIC DNA]</scope>
    <source>
        <strain evidence="2">oXyS1</strain>
    </source>
</reference>
<dbReference type="AlphaFoldDB" id="A0A5K8A4V6"/>
<protein>
    <submittedName>
        <fullName evidence="1">Uncharacterized protein</fullName>
    </submittedName>
</protein>
<keyword evidence="2" id="KW-1185">Reference proteome</keyword>